<dbReference type="Proteomes" id="UP000439780">
    <property type="component" value="Unassembled WGS sequence"/>
</dbReference>
<keyword evidence="8 11" id="KW-0406">Ion transport</keyword>
<reference evidence="13 14" key="1">
    <citation type="submission" date="2019-12" db="EMBL/GenBank/DDBJ databases">
        <title>Genomic-based taxomic classification of the family Erythrobacteraceae.</title>
        <authorList>
            <person name="Xu L."/>
        </authorList>
    </citation>
    <scope>NUCLEOTIDE SEQUENCE [LARGE SCALE GENOMIC DNA]</scope>
    <source>
        <strain evidence="13 14">KEMB 9005-328</strain>
    </source>
</reference>
<evidence type="ECO:0000313" key="14">
    <source>
        <dbReference type="Proteomes" id="UP000439780"/>
    </source>
</evidence>
<comment type="function">
    <text evidence="11 12">Key component of the proton channel; it plays a direct role in the translocation of protons across the membrane.</text>
</comment>
<proteinExistence type="inferred from homology"/>
<dbReference type="PANTHER" id="PTHR11410:SF0">
    <property type="entry name" value="ATP SYNTHASE SUBUNIT A"/>
    <property type="match status" value="1"/>
</dbReference>
<keyword evidence="7 11" id="KW-1133">Transmembrane helix</keyword>
<evidence type="ECO:0000256" key="2">
    <source>
        <dbReference type="ARBA" id="ARBA00006810"/>
    </source>
</evidence>
<dbReference type="Gene3D" id="1.20.120.220">
    <property type="entry name" value="ATP synthase, F0 complex, subunit A"/>
    <property type="match status" value="1"/>
</dbReference>
<dbReference type="PROSITE" id="PS00449">
    <property type="entry name" value="ATPASE_A"/>
    <property type="match status" value="1"/>
</dbReference>
<keyword evidence="14" id="KW-1185">Reference proteome</keyword>
<accession>A0A845AEW6</accession>
<gene>
    <name evidence="11" type="primary">atpB</name>
    <name evidence="13" type="ORF">GRI58_09525</name>
</gene>
<keyword evidence="5 11" id="KW-0812">Transmembrane</keyword>
<evidence type="ECO:0000256" key="8">
    <source>
        <dbReference type="ARBA" id="ARBA00023065"/>
    </source>
</evidence>
<dbReference type="CDD" id="cd00310">
    <property type="entry name" value="ATP-synt_Fo_a_6"/>
    <property type="match status" value="1"/>
</dbReference>
<evidence type="ECO:0000313" key="13">
    <source>
        <dbReference type="EMBL" id="MXP29062.1"/>
    </source>
</evidence>
<keyword evidence="6 11" id="KW-0375">Hydrogen ion transport</keyword>
<dbReference type="Pfam" id="PF00119">
    <property type="entry name" value="ATP-synt_A"/>
    <property type="match status" value="1"/>
</dbReference>
<keyword evidence="3 11" id="KW-0813">Transport</keyword>
<evidence type="ECO:0000256" key="3">
    <source>
        <dbReference type="ARBA" id="ARBA00022448"/>
    </source>
</evidence>
<dbReference type="NCBIfam" id="NF004482">
    <property type="entry name" value="PRK05815.2-4"/>
    <property type="match status" value="1"/>
</dbReference>
<dbReference type="HAMAP" id="MF_01393">
    <property type="entry name" value="ATP_synth_a_bact"/>
    <property type="match status" value="1"/>
</dbReference>
<dbReference type="InterPro" id="IPR023011">
    <property type="entry name" value="ATP_synth_F0_asu_AS"/>
</dbReference>
<comment type="caution">
    <text evidence="13">The sequence shown here is derived from an EMBL/GenBank/DDBJ whole genome shotgun (WGS) entry which is preliminary data.</text>
</comment>
<dbReference type="GO" id="GO:0045259">
    <property type="term" value="C:proton-transporting ATP synthase complex"/>
    <property type="evidence" value="ECO:0007669"/>
    <property type="project" value="UniProtKB-KW"/>
</dbReference>
<evidence type="ECO:0000256" key="10">
    <source>
        <dbReference type="ARBA" id="ARBA00023310"/>
    </source>
</evidence>
<evidence type="ECO:0000256" key="4">
    <source>
        <dbReference type="ARBA" id="ARBA00022547"/>
    </source>
</evidence>
<evidence type="ECO:0000256" key="1">
    <source>
        <dbReference type="ARBA" id="ARBA00004141"/>
    </source>
</evidence>
<dbReference type="InterPro" id="IPR045083">
    <property type="entry name" value="ATP_synth_F0_asu_bact/mt"/>
</dbReference>
<feature type="transmembrane region" description="Helical" evidence="11">
    <location>
        <begin position="111"/>
        <end position="131"/>
    </location>
</feature>
<feature type="transmembrane region" description="Helical" evidence="11">
    <location>
        <begin position="21"/>
        <end position="41"/>
    </location>
</feature>
<feature type="transmembrane region" description="Helical" evidence="11">
    <location>
        <begin position="151"/>
        <end position="175"/>
    </location>
</feature>
<dbReference type="InterPro" id="IPR035908">
    <property type="entry name" value="F0_ATP_A_sf"/>
</dbReference>
<dbReference type="SUPFAM" id="SSF81336">
    <property type="entry name" value="F1F0 ATP synthase subunit A"/>
    <property type="match status" value="1"/>
</dbReference>
<feature type="transmembrane region" description="Helical" evidence="11">
    <location>
        <begin position="213"/>
        <end position="238"/>
    </location>
</feature>
<dbReference type="PANTHER" id="PTHR11410">
    <property type="entry name" value="ATP SYNTHASE SUBUNIT A"/>
    <property type="match status" value="1"/>
</dbReference>
<comment type="similarity">
    <text evidence="2 11 12">Belongs to the ATPase A chain family.</text>
</comment>
<keyword evidence="4 11" id="KW-0138">CF(0)</keyword>
<dbReference type="GO" id="GO:0005886">
    <property type="term" value="C:plasma membrane"/>
    <property type="evidence" value="ECO:0007669"/>
    <property type="project" value="UniProtKB-SubCell"/>
</dbReference>
<dbReference type="InterPro" id="IPR000568">
    <property type="entry name" value="ATP_synth_F0_asu"/>
</dbReference>
<keyword evidence="9 11" id="KW-0472">Membrane</keyword>
<sequence length="245" mass="26806">MEQFAIHTLKPLSVSGFDVSFTNSALWMLVALGGIAIFLIIGTMKPEVIPGRWQAALEYVYDFVVGVVDENVGPKGKAYVPLIFSVFVFVLACNLLGLIPWVGSFTPTSHIAVTLALALIVFVVVLLVGLINHGFHFFTFFWPKGMAWPLALFIMPIEVVSFFVRPFTLAIRLFANMTAGHVLLKVFATFVVALGSFDLIPYVFGIVPLAVNVALSALELLIALIQAYVFALLASIYLNDAINLH</sequence>
<name>A0A845AEW6_9SPHN</name>
<evidence type="ECO:0000256" key="12">
    <source>
        <dbReference type="RuleBase" id="RU000483"/>
    </source>
</evidence>
<dbReference type="GO" id="GO:0046933">
    <property type="term" value="F:proton-transporting ATP synthase activity, rotational mechanism"/>
    <property type="evidence" value="ECO:0007669"/>
    <property type="project" value="UniProtKB-UniRule"/>
</dbReference>
<dbReference type="PRINTS" id="PR00123">
    <property type="entry name" value="ATPASEA"/>
</dbReference>
<keyword evidence="11" id="KW-1003">Cell membrane</keyword>
<evidence type="ECO:0000256" key="11">
    <source>
        <dbReference type="HAMAP-Rule" id="MF_01393"/>
    </source>
</evidence>
<comment type="subcellular location">
    <subcellularLocation>
        <location evidence="11 12">Cell membrane</location>
        <topology evidence="11 12">Multi-pass membrane protein</topology>
    </subcellularLocation>
    <subcellularLocation>
        <location evidence="1">Membrane</location>
        <topology evidence="1">Multi-pass membrane protein</topology>
    </subcellularLocation>
</comment>
<protein>
    <recommendedName>
        <fullName evidence="11 12">ATP synthase subunit a</fullName>
    </recommendedName>
    <alternativeName>
        <fullName evidence="11">ATP synthase F0 sector subunit a</fullName>
    </alternativeName>
    <alternativeName>
        <fullName evidence="11">F-ATPase subunit 6</fullName>
    </alternativeName>
</protein>
<dbReference type="AlphaFoldDB" id="A0A845AEW6"/>
<evidence type="ECO:0000256" key="5">
    <source>
        <dbReference type="ARBA" id="ARBA00022692"/>
    </source>
</evidence>
<evidence type="ECO:0000256" key="7">
    <source>
        <dbReference type="ARBA" id="ARBA00022989"/>
    </source>
</evidence>
<dbReference type="NCBIfam" id="TIGR01131">
    <property type="entry name" value="ATP_synt_6_or_A"/>
    <property type="match status" value="1"/>
</dbReference>
<keyword evidence="10 11" id="KW-0066">ATP synthesis</keyword>
<feature type="transmembrane region" description="Helical" evidence="11">
    <location>
        <begin position="78"/>
        <end position="99"/>
    </location>
</feature>
<organism evidence="13 14">
    <name type="scientific">Qipengyuania algicida</name>
    <dbReference type="NCBI Taxonomy" id="1836209"/>
    <lineage>
        <taxon>Bacteria</taxon>
        <taxon>Pseudomonadati</taxon>
        <taxon>Pseudomonadota</taxon>
        <taxon>Alphaproteobacteria</taxon>
        <taxon>Sphingomonadales</taxon>
        <taxon>Erythrobacteraceae</taxon>
        <taxon>Qipengyuania</taxon>
    </lineage>
</organism>
<dbReference type="OrthoDB" id="9809130at2"/>
<dbReference type="EMBL" id="WTYA01000006">
    <property type="protein sequence ID" value="MXP29062.1"/>
    <property type="molecule type" value="Genomic_DNA"/>
</dbReference>
<feature type="transmembrane region" description="Helical" evidence="11">
    <location>
        <begin position="182"/>
        <end position="207"/>
    </location>
</feature>
<evidence type="ECO:0000256" key="6">
    <source>
        <dbReference type="ARBA" id="ARBA00022781"/>
    </source>
</evidence>
<evidence type="ECO:0000256" key="9">
    <source>
        <dbReference type="ARBA" id="ARBA00023136"/>
    </source>
</evidence>